<dbReference type="Proteomes" id="UP000828026">
    <property type="component" value="Segment"/>
</dbReference>
<name>A0AAE8XFR6_9CAUD</name>
<organism evidence="1 2">
    <name type="scientific">Vibrio phage BUCT194</name>
    <dbReference type="NCBI Taxonomy" id="2859072"/>
    <lineage>
        <taxon>Viruses</taxon>
        <taxon>Duplodnaviria</taxon>
        <taxon>Heunggongvirae</taxon>
        <taxon>Uroviricota</taxon>
        <taxon>Caudoviricetes</taxon>
        <taxon>Schitoviridae</taxon>
        <taxon>Varunavirus</taxon>
        <taxon>Varunavirus BUCT194</taxon>
    </lineage>
</organism>
<dbReference type="KEGG" id="vg:77933472"/>
<reference evidence="1 2" key="1">
    <citation type="submission" date="2021-06" db="EMBL/GenBank/DDBJ databases">
        <authorList>
            <person name="Chen R."/>
            <person name="Qin H."/>
            <person name="He S."/>
            <person name="Han P."/>
            <person name="Xu F."/>
            <person name="Sun H."/>
            <person name="Fan H."/>
            <person name="Tong Y."/>
        </authorList>
    </citation>
    <scope>NUCLEOTIDE SEQUENCE [LARGE SCALE GENOMIC DNA]</scope>
</reference>
<dbReference type="EMBL" id="MZ447858">
    <property type="protein sequence ID" value="UAW01118.1"/>
    <property type="molecule type" value="Genomic_DNA"/>
</dbReference>
<accession>A0AAE8XFR6</accession>
<evidence type="ECO:0000313" key="2">
    <source>
        <dbReference type="Proteomes" id="UP000828026"/>
    </source>
</evidence>
<dbReference type="GeneID" id="77933472"/>
<evidence type="ECO:0000313" key="1">
    <source>
        <dbReference type="EMBL" id="UAW01118.1"/>
    </source>
</evidence>
<proteinExistence type="predicted"/>
<protein>
    <submittedName>
        <fullName evidence="1">Uncharacterized protein</fullName>
    </submittedName>
</protein>
<keyword evidence="2" id="KW-1185">Reference proteome</keyword>
<dbReference type="RefSeq" id="YP_010657553.1">
    <property type="nucleotide sequence ID" value="NC_070848.1"/>
</dbReference>
<sequence length="60" mass="6677">MPVVLIILACFASFMVGVMSVLNTVTPIQSSAMYYQSEEKCTANTYKPCKTVYLKAYVTK</sequence>